<feature type="region of interest" description="Disordered" evidence="1">
    <location>
        <begin position="322"/>
        <end position="344"/>
    </location>
</feature>
<name>D2RU93_HALTV</name>
<feature type="region of interest" description="Disordered" evidence="1">
    <location>
        <begin position="144"/>
        <end position="171"/>
    </location>
</feature>
<dbReference type="PROSITE" id="PS51257">
    <property type="entry name" value="PROKAR_LIPOPROTEIN"/>
    <property type="match status" value="1"/>
</dbReference>
<dbReference type="GeneID" id="8740824"/>
<evidence type="ECO:0000256" key="1">
    <source>
        <dbReference type="SAM" id="MobiDB-lite"/>
    </source>
</evidence>
<gene>
    <name evidence="2" type="ordered locus">Htur_0261</name>
</gene>
<sequence length="344" mass="36246">MNRRQYLTRTGIPLATLAATAGCLDDLPGSDSSDDSVAVADRTGDRELDRAVGELNEAALALFAADDFEEPTDVEFDASVPTERIESARAHLETAADELDDDRESEIELLRTYAGVLERLVDVTETVTDETLEADLEAVFDAIGGDDAADGDEGGDDADSDDESADDDDLEAASATIDERTDEFAVAETNHAEAAADVESFDEAFERLVRIDPAELADGVATLGDAVGSLVTLGDGLESLLGGYEDLQTGREHMENQAYGKAETAFGNAQSTFETATTTLEEDEEPPGGIADHVDTAICQSEHLTDAAAAFEEWAIAAADGEPVAAQNHKETGEESVDAAGDCT</sequence>
<proteinExistence type="predicted"/>
<keyword evidence="3" id="KW-1185">Reference proteome</keyword>
<dbReference type="KEGG" id="htu:Htur_0261"/>
<protein>
    <submittedName>
        <fullName evidence="2">Uncharacterized protein</fullName>
    </submittedName>
</protein>
<dbReference type="RefSeq" id="WP_012941488.1">
    <property type="nucleotide sequence ID" value="NC_013743.1"/>
</dbReference>
<dbReference type="eggNOG" id="arCOG06816">
    <property type="taxonomic scope" value="Archaea"/>
</dbReference>
<reference evidence="2 3" key="1">
    <citation type="journal article" date="2010" name="Stand. Genomic Sci.">
        <title>Complete genome sequence of Haloterrigena turkmenica type strain (4k).</title>
        <authorList>
            <person name="Saunders E."/>
            <person name="Tindall B.J."/>
            <person name="Fahnrich R."/>
            <person name="Lapidus A."/>
            <person name="Copeland A."/>
            <person name="Del Rio T.G."/>
            <person name="Lucas S."/>
            <person name="Chen F."/>
            <person name="Tice H."/>
            <person name="Cheng J.F."/>
            <person name="Han C."/>
            <person name="Detter J.C."/>
            <person name="Bruce D."/>
            <person name="Goodwin L."/>
            <person name="Chain P."/>
            <person name="Pitluck S."/>
            <person name="Pati A."/>
            <person name="Ivanova N."/>
            <person name="Mavromatis K."/>
            <person name="Chen A."/>
            <person name="Palaniappan K."/>
            <person name="Land M."/>
            <person name="Hauser L."/>
            <person name="Chang Y.J."/>
            <person name="Jeffries C.D."/>
            <person name="Brettin T."/>
            <person name="Rohde M."/>
            <person name="Goker M."/>
            <person name="Bristow J."/>
            <person name="Eisen J.A."/>
            <person name="Markowitz V."/>
            <person name="Hugenholtz P."/>
            <person name="Klenk H.P."/>
            <person name="Kyrpides N.C."/>
        </authorList>
    </citation>
    <scope>NUCLEOTIDE SEQUENCE [LARGE SCALE GENOMIC DNA]</scope>
    <source>
        <strain evidence="3">ATCC 51198 / DSM 5511 / JCM 9101 / NCIMB 13204 / VKM B-1734 / 4k</strain>
    </source>
</reference>
<dbReference type="HOGENOM" id="CLU_851549_0_0_2"/>
<dbReference type="OrthoDB" id="170488at2157"/>
<dbReference type="EMBL" id="CP001860">
    <property type="protein sequence ID" value="ADB59162.1"/>
    <property type="molecule type" value="Genomic_DNA"/>
</dbReference>
<organism evidence="2 3">
    <name type="scientific">Haloterrigena turkmenica (strain ATCC 51198 / DSM 5511 / JCM 9101 / NCIMB 13204 / VKM B-1734 / 4k)</name>
    <name type="common">Halococcus turkmenicus</name>
    <dbReference type="NCBI Taxonomy" id="543526"/>
    <lineage>
        <taxon>Archaea</taxon>
        <taxon>Methanobacteriati</taxon>
        <taxon>Methanobacteriota</taxon>
        <taxon>Stenosarchaea group</taxon>
        <taxon>Halobacteria</taxon>
        <taxon>Halobacteriales</taxon>
        <taxon>Natrialbaceae</taxon>
        <taxon>Haloterrigena</taxon>
    </lineage>
</organism>
<evidence type="ECO:0000313" key="2">
    <source>
        <dbReference type="EMBL" id="ADB59162.1"/>
    </source>
</evidence>
<evidence type="ECO:0000313" key="3">
    <source>
        <dbReference type="Proteomes" id="UP000001903"/>
    </source>
</evidence>
<accession>D2RU93</accession>
<feature type="compositionally biased region" description="Acidic residues" evidence="1">
    <location>
        <begin position="147"/>
        <end position="171"/>
    </location>
</feature>
<dbReference type="AlphaFoldDB" id="D2RU93"/>
<dbReference type="Proteomes" id="UP000001903">
    <property type="component" value="Chromosome"/>
</dbReference>